<dbReference type="RefSeq" id="WP_214506461.1">
    <property type="nucleotide sequence ID" value="NZ_JAHEPS010000002.1"/>
</dbReference>
<evidence type="ECO:0000256" key="1">
    <source>
        <dbReference type="SAM" id="SignalP"/>
    </source>
</evidence>
<protein>
    <submittedName>
        <fullName evidence="2">Uncharacterized protein</fullName>
    </submittedName>
</protein>
<keyword evidence="3" id="KW-1185">Reference proteome</keyword>
<proteinExistence type="predicted"/>
<comment type="caution">
    <text evidence="2">The sequence shown here is derived from an EMBL/GenBank/DDBJ whole genome shotgun (WGS) entry which is preliminary data.</text>
</comment>
<dbReference type="Proteomes" id="UP001195903">
    <property type="component" value="Unassembled WGS sequence"/>
</dbReference>
<accession>A0ABS5V1B7</accession>
<sequence>MKKYVTLLTATALSSVFAVPFYLANTQAQPDENTSPKLAICEPFPDCIIYRADGADADKLNAEKPKAL</sequence>
<gene>
    <name evidence="2" type="ORF">KJI95_06975</name>
</gene>
<reference evidence="2 3" key="1">
    <citation type="submission" date="2021-05" db="EMBL/GenBank/DDBJ databases">
        <title>Shewanella sp. JM162201.</title>
        <authorList>
            <person name="Xu S."/>
            <person name="Li A."/>
        </authorList>
    </citation>
    <scope>NUCLEOTIDE SEQUENCE [LARGE SCALE GENOMIC DNA]</scope>
    <source>
        <strain evidence="2 3">JM162201</strain>
    </source>
</reference>
<name>A0ABS5V1B7_9GAMM</name>
<keyword evidence="1" id="KW-0732">Signal</keyword>
<feature type="chain" id="PRO_5046425797" evidence="1">
    <location>
        <begin position="19"/>
        <end position="68"/>
    </location>
</feature>
<organism evidence="2 3">
    <name type="scientific">Shewanella jiangmenensis</name>
    <dbReference type="NCBI Taxonomy" id="2837387"/>
    <lineage>
        <taxon>Bacteria</taxon>
        <taxon>Pseudomonadati</taxon>
        <taxon>Pseudomonadota</taxon>
        <taxon>Gammaproteobacteria</taxon>
        <taxon>Alteromonadales</taxon>
        <taxon>Shewanellaceae</taxon>
        <taxon>Shewanella</taxon>
    </lineage>
</organism>
<feature type="signal peptide" evidence="1">
    <location>
        <begin position="1"/>
        <end position="18"/>
    </location>
</feature>
<evidence type="ECO:0000313" key="3">
    <source>
        <dbReference type="Proteomes" id="UP001195903"/>
    </source>
</evidence>
<evidence type="ECO:0000313" key="2">
    <source>
        <dbReference type="EMBL" id="MBT1444267.1"/>
    </source>
</evidence>
<dbReference type="EMBL" id="JAHEPS010000002">
    <property type="protein sequence ID" value="MBT1444267.1"/>
    <property type="molecule type" value="Genomic_DNA"/>
</dbReference>